<evidence type="ECO:0000256" key="2">
    <source>
        <dbReference type="ARBA" id="ARBA00022741"/>
    </source>
</evidence>
<protein>
    <recommendedName>
        <fullName evidence="6">SteA-like C-terminal domain-containing protein</fullName>
    </recommendedName>
</protein>
<evidence type="ECO:0000256" key="3">
    <source>
        <dbReference type="ARBA" id="ARBA00022777"/>
    </source>
</evidence>
<proteinExistence type="predicted"/>
<dbReference type="AlphaFoldDB" id="A0A173LJ24"/>
<reference evidence="7 8" key="1">
    <citation type="submission" date="2016-06" db="EMBL/GenBank/DDBJ databases">
        <title>Complete genome sequence of a saline-alkali tolerant type strain Dietzia timorensis ID05-A0528T.</title>
        <authorList>
            <person name="Wu X."/>
        </authorList>
    </citation>
    <scope>NUCLEOTIDE SEQUENCE [LARGE SCALE GENOMIC DNA]</scope>
    <source>
        <strain evidence="7 8">ID05-A0528</strain>
    </source>
</reference>
<feature type="domain" description="SteA-like C-terminal" evidence="6">
    <location>
        <begin position="335"/>
        <end position="383"/>
    </location>
</feature>
<sequence>MKMSGLLSRRNPELTGVAGTARVPRKGDVLPRRMSEKDIVFVSLDELSADDATAIVDASPAYVVNVAKSAARTPRAAYRILASAGVPVLSGVNADEIVRLGDGDKVRIDEGSLWLGEHELAAGLDSDASALMDSNADAETALVDSALSHYADAVEFLHVEHSLLLDGEGMPQLRVDFADQHVVIVSDGPGSAKELSDLKPFIREYRPIMIGVDAGANVLREAGIRADIVVGDARVMNDNVLRDAGEIVLAADRDGQCPSIERITSLEVGAMTFPAAAPARDLAVLLAHHGDAAMIVTAGETDGLAEQYAENGMSPSTSVVNMVVRDKLVPAHACSSLYRSRGGALVLAMLVLVVLAVVAAALIYQDQTTAVISWLVEQWNTFAMWVQGLFQ</sequence>
<evidence type="ECO:0000256" key="1">
    <source>
        <dbReference type="ARBA" id="ARBA00022679"/>
    </source>
</evidence>
<keyword evidence="5" id="KW-0812">Transmembrane</keyword>
<evidence type="ECO:0000256" key="5">
    <source>
        <dbReference type="SAM" id="Phobius"/>
    </source>
</evidence>
<evidence type="ECO:0000313" key="7">
    <source>
        <dbReference type="EMBL" id="ANI92275.1"/>
    </source>
</evidence>
<dbReference type="InterPro" id="IPR047795">
    <property type="entry name" value="Put_SteA-like"/>
</dbReference>
<dbReference type="STRING" id="499555.BJL86_1497"/>
<dbReference type="InterPro" id="IPR022215">
    <property type="entry name" value="SteA-like_C"/>
</dbReference>
<evidence type="ECO:0000313" key="8">
    <source>
        <dbReference type="Proteomes" id="UP000186104"/>
    </source>
</evidence>
<keyword evidence="5" id="KW-0472">Membrane</keyword>
<dbReference type="InterPro" id="IPR036759">
    <property type="entry name" value="TPK_catalytic_sf"/>
</dbReference>
<keyword evidence="8" id="KW-1185">Reference proteome</keyword>
<accession>A0A173LJ24</accession>
<keyword evidence="5" id="KW-1133">Transmembrane helix</keyword>
<dbReference type="SUPFAM" id="SSF63999">
    <property type="entry name" value="Thiamin pyrophosphokinase, catalytic domain"/>
    <property type="match status" value="1"/>
</dbReference>
<dbReference type="GO" id="GO:0016301">
    <property type="term" value="F:kinase activity"/>
    <property type="evidence" value="ECO:0007669"/>
    <property type="project" value="UniProtKB-KW"/>
</dbReference>
<evidence type="ECO:0000259" key="6">
    <source>
        <dbReference type="Pfam" id="PF12555"/>
    </source>
</evidence>
<keyword evidence="4" id="KW-0067">ATP-binding</keyword>
<dbReference type="GO" id="GO:0005524">
    <property type="term" value="F:ATP binding"/>
    <property type="evidence" value="ECO:0007669"/>
    <property type="project" value="UniProtKB-KW"/>
</dbReference>
<keyword evidence="1" id="KW-0808">Transferase</keyword>
<keyword evidence="2" id="KW-0547">Nucleotide-binding</keyword>
<feature type="transmembrane region" description="Helical" evidence="5">
    <location>
        <begin position="344"/>
        <end position="364"/>
    </location>
</feature>
<dbReference type="EMBL" id="CP015961">
    <property type="protein sequence ID" value="ANI92275.1"/>
    <property type="molecule type" value="Genomic_DNA"/>
</dbReference>
<dbReference type="OrthoDB" id="5169996at2"/>
<dbReference type="RefSeq" id="WP_067476894.1">
    <property type="nucleotide sequence ID" value="NZ_CP015961.1"/>
</dbReference>
<name>A0A173LJ24_9ACTN</name>
<organism evidence="7 8">
    <name type="scientific">Dietzia timorensis</name>
    <dbReference type="NCBI Taxonomy" id="499555"/>
    <lineage>
        <taxon>Bacteria</taxon>
        <taxon>Bacillati</taxon>
        <taxon>Actinomycetota</taxon>
        <taxon>Actinomycetes</taxon>
        <taxon>Mycobacteriales</taxon>
        <taxon>Dietziaceae</taxon>
        <taxon>Dietzia</taxon>
    </lineage>
</organism>
<gene>
    <name evidence="7" type="ORF">BJL86_1497</name>
</gene>
<dbReference type="GO" id="GO:0004788">
    <property type="term" value="F:thiamine diphosphokinase activity"/>
    <property type="evidence" value="ECO:0007669"/>
    <property type="project" value="InterPro"/>
</dbReference>
<keyword evidence="3" id="KW-0418">Kinase</keyword>
<dbReference type="GO" id="GO:0009229">
    <property type="term" value="P:thiamine diphosphate biosynthetic process"/>
    <property type="evidence" value="ECO:0007669"/>
    <property type="project" value="InterPro"/>
</dbReference>
<evidence type="ECO:0000256" key="4">
    <source>
        <dbReference type="ARBA" id="ARBA00022840"/>
    </source>
</evidence>
<dbReference type="KEGG" id="dtm:BJL86_1497"/>
<dbReference type="Pfam" id="PF12555">
    <property type="entry name" value="SteA-like_C"/>
    <property type="match status" value="1"/>
</dbReference>
<dbReference type="Proteomes" id="UP000186104">
    <property type="component" value="Chromosome"/>
</dbReference>
<dbReference type="NCBIfam" id="NF040608">
    <property type="entry name" value="division_SteA"/>
    <property type="match status" value="1"/>
</dbReference>